<dbReference type="HOGENOM" id="CLU_1086082_0_0_1"/>
<feature type="compositionally biased region" description="Basic and acidic residues" evidence="1">
    <location>
        <begin position="241"/>
        <end position="256"/>
    </location>
</feature>
<reference evidence="3" key="2">
    <citation type="submission" date="2015-01" db="EMBL/GenBank/DDBJ databases">
        <title>Evolutionary Origins and Diversification of the Mycorrhizal Mutualists.</title>
        <authorList>
            <consortium name="DOE Joint Genome Institute"/>
            <consortium name="Mycorrhizal Genomics Consortium"/>
            <person name="Kohler A."/>
            <person name="Kuo A."/>
            <person name="Nagy L.G."/>
            <person name="Floudas D."/>
            <person name="Copeland A."/>
            <person name="Barry K.W."/>
            <person name="Cichocki N."/>
            <person name="Veneault-Fourrey C."/>
            <person name="LaButti K."/>
            <person name="Lindquist E.A."/>
            <person name="Lipzen A."/>
            <person name="Lundell T."/>
            <person name="Morin E."/>
            <person name="Murat C."/>
            <person name="Riley R."/>
            <person name="Ohm R."/>
            <person name="Sun H."/>
            <person name="Tunlid A."/>
            <person name="Henrissat B."/>
            <person name="Grigoriev I.V."/>
            <person name="Hibbett D.S."/>
            <person name="Martin F."/>
        </authorList>
    </citation>
    <scope>NUCLEOTIDE SEQUENCE [LARGE SCALE GENOMIC DNA]</scope>
    <source>
        <strain evidence="3">h7</strain>
    </source>
</reference>
<keyword evidence="3" id="KW-1185">Reference proteome</keyword>
<evidence type="ECO:0000313" key="3">
    <source>
        <dbReference type="Proteomes" id="UP000053424"/>
    </source>
</evidence>
<proteinExistence type="predicted"/>
<dbReference type="OrthoDB" id="3060725at2759"/>
<dbReference type="EMBL" id="KN831787">
    <property type="protein sequence ID" value="KIM39163.1"/>
    <property type="molecule type" value="Genomic_DNA"/>
</dbReference>
<protein>
    <submittedName>
        <fullName evidence="2">Uncharacterized protein</fullName>
    </submittedName>
</protein>
<accession>A0A0C2XND4</accession>
<sequence length="256" mass="28495">MSFVFELSLSSHGYLIVTKVPLSTHPCFEISKESGDMLLTVQLGRKFATPPVAHLPDTSQRLMKKRAIASHDIKGMAPPMKEEESAPKEPHIADLMPDYLPHEFKLKTDKLIQQNIIDSEGKLVPCWNHLVQLHPGMEALVKVTLHRYDMEDKKKPGFRRYHTLDAKNVRILQDSCTPFCPTMIASPSPPADNEELVTGPSAQEEFDSFASKKRSETRAENVENSTPKASSSKAPKGRKAAAKDGESQKDAMDTTT</sequence>
<dbReference type="AlphaFoldDB" id="A0A0C2XND4"/>
<feature type="region of interest" description="Disordered" evidence="1">
    <location>
        <begin position="183"/>
        <end position="256"/>
    </location>
</feature>
<evidence type="ECO:0000313" key="2">
    <source>
        <dbReference type="EMBL" id="KIM39163.1"/>
    </source>
</evidence>
<evidence type="ECO:0000256" key="1">
    <source>
        <dbReference type="SAM" id="MobiDB-lite"/>
    </source>
</evidence>
<gene>
    <name evidence="2" type="ORF">M413DRAFT_29712</name>
</gene>
<dbReference type="Proteomes" id="UP000053424">
    <property type="component" value="Unassembled WGS sequence"/>
</dbReference>
<name>A0A0C2XND4_HEBCY</name>
<reference evidence="2 3" key="1">
    <citation type="submission" date="2014-04" db="EMBL/GenBank/DDBJ databases">
        <authorList>
            <consortium name="DOE Joint Genome Institute"/>
            <person name="Kuo A."/>
            <person name="Gay G."/>
            <person name="Dore J."/>
            <person name="Kohler A."/>
            <person name="Nagy L.G."/>
            <person name="Floudas D."/>
            <person name="Copeland A."/>
            <person name="Barry K.W."/>
            <person name="Cichocki N."/>
            <person name="Veneault-Fourrey C."/>
            <person name="LaButti K."/>
            <person name="Lindquist E.A."/>
            <person name="Lipzen A."/>
            <person name="Lundell T."/>
            <person name="Morin E."/>
            <person name="Murat C."/>
            <person name="Sun H."/>
            <person name="Tunlid A."/>
            <person name="Henrissat B."/>
            <person name="Grigoriev I.V."/>
            <person name="Hibbett D.S."/>
            <person name="Martin F."/>
            <person name="Nordberg H.P."/>
            <person name="Cantor M.N."/>
            <person name="Hua S.X."/>
        </authorList>
    </citation>
    <scope>NUCLEOTIDE SEQUENCE [LARGE SCALE GENOMIC DNA]</scope>
    <source>
        <strain evidence="3">h7</strain>
    </source>
</reference>
<organism evidence="2 3">
    <name type="scientific">Hebeloma cylindrosporum</name>
    <dbReference type="NCBI Taxonomy" id="76867"/>
    <lineage>
        <taxon>Eukaryota</taxon>
        <taxon>Fungi</taxon>
        <taxon>Dikarya</taxon>
        <taxon>Basidiomycota</taxon>
        <taxon>Agaricomycotina</taxon>
        <taxon>Agaricomycetes</taxon>
        <taxon>Agaricomycetidae</taxon>
        <taxon>Agaricales</taxon>
        <taxon>Agaricineae</taxon>
        <taxon>Hymenogastraceae</taxon>
        <taxon>Hebeloma</taxon>
    </lineage>
</organism>